<proteinExistence type="predicted"/>
<organism evidence="2 3">
    <name type="scientific">Rotaria magnacalcarata</name>
    <dbReference type="NCBI Taxonomy" id="392030"/>
    <lineage>
        <taxon>Eukaryota</taxon>
        <taxon>Metazoa</taxon>
        <taxon>Spiralia</taxon>
        <taxon>Gnathifera</taxon>
        <taxon>Rotifera</taxon>
        <taxon>Eurotatoria</taxon>
        <taxon>Bdelloidea</taxon>
        <taxon>Philodinida</taxon>
        <taxon>Philodinidae</taxon>
        <taxon>Rotaria</taxon>
    </lineage>
</organism>
<dbReference type="Proteomes" id="UP000663866">
    <property type="component" value="Unassembled WGS sequence"/>
</dbReference>
<feature type="region of interest" description="Disordered" evidence="1">
    <location>
        <begin position="1"/>
        <end position="20"/>
    </location>
</feature>
<name>A0A820SKY2_9BILA</name>
<evidence type="ECO:0000313" key="2">
    <source>
        <dbReference type="EMBL" id="CAF4452832.1"/>
    </source>
</evidence>
<comment type="caution">
    <text evidence="2">The sequence shown here is derived from an EMBL/GenBank/DDBJ whole genome shotgun (WGS) entry which is preliminary data.</text>
</comment>
<reference evidence="2" key="1">
    <citation type="submission" date="2021-02" db="EMBL/GenBank/DDBJ databases">
        <authorList>
            <person name="Nowell W R."/>
        </authorList>
    </citation>
    <scope>NUCLEOTIDE SEQUENCE</scope>
</reference>
<feature type="compositionally biased region" description="Basic and acidic residues" evidence="1">
    <location>
        <begin position="10"/>
        <end position="20"/>
    </location>
</feature>
<keyword evidence="3" id="KW-1185">Reference proteome</keyword>
<sequence>FRAKCSPRGGKMEEVNSSRD</sequence>
<gene>
    <name evidence="2" type="ORF">OVN521_LOCUS37977</name>
</gene>
<accession>A0A820SKY2</accession>
<evidence type="ECO:0000313" key="3">
    <source>
        <dbReference type="Proteomes" id="UP000663866"/>
    </source>
</evidence>
<evidence type="ECO:0000256" key="1">
    <source>
        <dbReference type="SAM" id="MobiDB-lite"/>
    </source>
</evidence>
<dbReference type="EMBL" id="CAJOBG010046544">
    <property type="protein sequence ID" value="CAF4452832.1"/>
    <property type="molecule type" value="Genomic_DNA"/>
</dbReference>
<dbReference type="AlphaFoldDB" id="A0A820SKY2"/>
<feature type="non-terminal residue" evidence="2">
    <location>
        <position position="1"/>
    </location>
</feature>
<protein>
    <submittedName>
        <fullName evidence="2">Uncharacterized protein</fullName>
    </submittedName>
</protein>